<evidence type="ECO:0000256" key="1">
    <source>
        <dbReference type="ARBA" id="ARBA00001933"/>
    </source>
</evidence>
<dbReference type="GO" id="GO:0030170">
    <property type="term" value="F:pyridoxal phosphate binding"/>
    <property type="evidence" value="ECO:0007669"/>
    <property type="project" value="InterPro"/>
</dbReference>
<dbReference type="Gene3D" id="3.40.640.10">
    <property type="entry name" value="Type I PLP-dependent aspartate aminotransferase-like (Major domain)"/>
    <property type="match status" value="1"/>
</dbReference>
<dbReference type="GO" id="GO:0016810">
    <property type="term" value="F:hydrolase activity, acting on carbon-nitrogen (but not peptide) bonds"/>
    <property type="evidence" value="ECO:0007669"/>
    <property type="project" value="InterPro"/>
</dbReference>
<dbReference type="InterPro" id="IPR000277">
    <property type="entry name" value="Cys/Met-Metab_PyrdxlP-dep_enz"/>
</dbReference>
<dbReference type="PANTHER" id="PTHR11808:SF35">
    <property type="entry name" value="CYSTATHIONINE GAMMA-SYNTHASE (AFU_ORTHOLOGUE AFUA_7G01590)"/>
    <property type="match status" value="1"/>
</dbReference>
<keyword evidence="5" id="KW-0456">Lyase</keyword>
<feature type="domain" description="NodB homology" evidence="4">
    <location>
        <begin position="488"/>
        <end position="669"/>
    </location>
</feature>
<keyword evidence="3" id="KW-1133">Transmembrane helix</keyword>
<dbReference type="InterPro" id="IPR002509">
    <property type="entry name" value="NODB_dom"/>
</dbReference>
<dbReference type="InterPro" id="IPR015422">
    <property type="entry name" value="PyrdxlP-dep_Trfase_small"/>
</dbReference>
<dbReference type="PROSITE" id="PS51677">
    <property type="entry name" value="NODB"/>
    <property type="match status" value="1"/>
</dbReference>
<evidence type="ECO:0000256" key="3">
    <source>
        <dbReference type="SAM" id="Phobius"/>
    </source>
</evidence>
<keyword evidence="2" id="KW-0663">Pyridoxal phosphate</keyword>
<dbReference type="HOGENOM" id="CLU_020487_0_0_1"/>
<dbReference type="InterPro" id="IPR054542">
    <property type="entry name" value="Cys_met_metab_PP"/>
</dbReference>
<evidence type="ECO:0000256" key="2">
    <source>
        <dbReference type="ARBA" id="ARBA00022898"/>
    </source>
</evidence>
<proteinExistence type="predicted"/>
<dbReference type="Proteomes" id="UP000024376">
    <property type="component" value="Unassembled WGS sequence"/>
</dbReference>
<dbReference type="GO" id="GO:0016846">
    <property type="term" value="F:carbon-sulfur lyase activity"/>
    <property type="evidence" value="ECO:0007669"/>
    <property type="project" value="TreeGrafter"/>
</dbReference>
<dbReference type="PROSITE" id="PS00868">
    <property type="entry name" value="CYS_MET_METAB_PP"/>
    <property type="match status" value="1"/>
</dbReference>
<dbReference type="SUPFAM" id="SSF88713">
    <property type="entry name" value="Glycoside hydrolase/deacetylase"/>
    <property type="match status" value="1"/>
</dbReference>
<dbReference type="SUPFAM" id="SSF53383">
    <property type="entry name" value="PLP-dependent transferases"/>
    <property type="match status" value="1"/>
</dbReference>
<keyword evidence="3" id="KW-0812">Transmembrane</keyword>
<sequence length="684" mass="75597">MGNASDEYVPDIASLSLASRAVHADARIDGHPAIAPGLHTSTTFRYPRDPERLKPIAEVDPLGFHVYSRHTSPNMARLEALLTSIIGQQAITYGSGLAAFHAMIAHLNPKRVAIGDGYHGCHGILRIFERLNGLKKLPLDCDLSELGPGDVIHVETPLNPTGEARDLQYYADRAHSVGAYLTVDATFAPPPLLDPFAWGADIVMHSGTKYIGGHSDMLCGVLAVNPDKHPTWADDLLADRLLLGSVIGSLEGWLGMRSLRTLELRVSRQSATATALVAWLAEQASDEATAAGKTVVRIQHASLQPEAAHEGSWLRRQMPNGYGPVFAITLKDKEMAKRLPGKLGLFQHATSLGGVESLIEWRAMTDATVDQRLLRVSVGVESLEDLRADLQQGLEALTTYHNSRHTIPSLAAHLPPMPRLNLFRLPTTVRRRVRRNRITTQMLLLVVLLLLVLPLYGIYCVYKPPRFLIGYLRGKFPDVLFEVPVAERIIALSIDDAPSAYTDDIMQVLAENDAHATFFVIGQQVDGREHTLRKLVAQGHELGNHGMRDEPASRLSNDELERQVNEVKAMLVAAYEAEGKILPNNYFRPGSGWFNHRMRDLLGNRGFRIVLGSIYPHDPQIPRPTVNAKHILSMAHPGAIIICHDRRSWTAPMLRIVLPELRRQGYRIVTITDLVKSAEPLGGR</sequence>
<protein>
    <submittedName>
        <fullName evidence="5">Cystathionine beta-lyase</fullName>
    </submittedName>
</protein>
<evidence type="ECO:0000313" key="5">
    <source>
        <dbReference type="EMBL" id="ETS05712.1"/>
    </source>
</evidence>
<dbReference type="AlphaFoldDB" id="A0A024SIR9"/>
<dbReference type="GO" id="GO:0019346">
    <property type="term" value="P:transsulfuration"/>
    <property type="evidence" value="ECO:0007669"/>
    <property type="project" value="InterPro"/>
</dbReference>
<feature type="transmembrane region" description="Helical" evidence="3">
    <location>
        <begin position="442"/>
        <end position="462"/>
    </location>
</feature>
<dbReference type="KEGG" id="trr:M419DRAFT_127278"/>
<name>A0A024SIR9_HYPJR</name>
<dbReference type="GO" id="GO:0005737">
    <property type="term" value="C:cytoplasm"/>
    <property type="evidence" value="ECO:0007669"/>
    <property type="project" value="TreeGrafter"/>
</dbReference>
<dbReference type="InterPro" id="IPR015421">
    <property type="entry name" value="PyrdxlP-dep_Trfase_major"/>
</dbReference>
<dbReference type="Gene3D" id="3.90.1150.10">
    <property type="entry name" value="Aspartate Aminotransferase, domain 1"/>
    <property type="match status" value="1"/>
</dbReference>
<dbReference type="EMBL" id="KI911140">
    <property type="protein sequence ID" value="ETS05712.1"/>
    <property type="molecule type" value="Genomic_DNA"/>
</dbReference>
<reference evidence="6" key="1">
    <citation type="journal article" date="2013" name="Ind. Biotechnol.">
        <title>Comparative genomics analysis of Trichoderma reesei strains.</title>
        <authorList>
            <person name="Koike H."/>
            <person name="Aerts A."/>
            <person name="LaButti K."/>
            <person name="Grigoriev I.V."/>
            <person name="Baker S.E."/>
        </authorList>
    </citation>
    <scope>NUCLEOTIDE SEQUENCE [LARGE SCALE GENOMIC DNA]</scope>
    <source>
        <strain evidence="6">ATCC 56765 / BCRC 32924 / NRRL 11460 / Rut C-30</strain>
    </source>
</reference>
<dbReference type="PANTHER" id="PTHR11808">
    <property type="entry name" value="TRANS-SULFURATION ENZYME FAMILY MEMBER"/>
    <property type="match status" value="1"/>
</dbReference>
<evidence type="ECO:0000313" key="6">
    <source>
        <dbReference type="Proteomes" id="UP000024376"/>
    </source>
</evidence>
<dbReference type="Pfam" id="PF01522">
    <property type="entry name" value="Polysacc_deac_1"/>
    <property type="match status" value="1"/>
</dbReference>
<dbReference type="Gene3D" id="3.20.20.370">
    <property type="entry name" value="Glycoside hydrolase/deacetylase"/>
    <property type="match status" value="1"/>
</dbReference>
<comment type="cofactor">
    <cofactor evidence="1">
        <name>pyridoxal 5'-phosphate</name>
        <dbReference type="ChEBI" id="CHEBI:597326"/>
    </cofactor>
</comment>
<evidence type="ECO:0000259" key="4">
    <source>
        <dbReference type="PROSITE" id="PS51677"/>
    </source>
</evidence>
<dbReference type="FunFam" id="3.40.640.10:FF:000072">
    <property type="entry name" value="Putative cystathionine beta-lyase"/>
    <property type="match status" value="1"/>
</dbReference>
<dbReference type="InterPro" id="IPR015424">
    <property type="entry name" value="PyrdxlP-dep_Trfase"/>
</dbReference>
<dbReference type="FunFam" id="3.90.1150.10:FF:000066">
    <property type="entry name" value="Putative cystathionine beta-lyase"/>
    <property type="match status" value="1"/>
</dbReference>
<dbReference type="CDD" id="cd10958">
    <property type="entry name" value="CE4_NodB_like_2"/>
    <property type="match status" value="1"/>
</dbReference>
<dbReference type="OrthoDB" id="3512640at2759"/>
<dbReference type="Pfam" id="PF01053">
    <property type="entry name" value="Cys_Met_Meta_PP"/>
    <property type="match status" value="1"/>
</dbReference>
<organism evidence="5 6">
    <name type="scientific">Hypocrea jecorina (strain ATCC 56765 / BCRC 32924 / NRRL 11460 / Rut C-30)</name>
    <name type="common">Trichoderma reesei</name>
    <dbReference type="NCBI Taxonomy" id="1344414"/>
    <lineage>
        <taxon>Eukaryota</taxon>
        <taxon>Fungi</taxon>
        <taxon>Dikarya</taxon>
        <taxon>Ascomycota</taxon>
        <taxon>Pezizomycotina</taxon>
        <taxon>Sordariomycetes</taxon>
        <taxon>Hypocreomycetidae</taxon>
        <taxon>Hypocreales</taxon>
        <taxon>Hypocreaceae</taxon>
        <taxon>Trichoderma</taxon>
    </lineage>
</organism>
<keyword evidence="3" id="KW-0472">Membrane</keyword>
<gene>
    <name evidence="5" type="ORF">M419DRAFT_127278</name>
</gene>
<dbReference type="InterPro" id="IPR011330">
    <property type="entry name" value="Glyco_hydro/deAcase_b/a-brl"/>
</dbReference>
<dbReference type="GO" id="GO:0005975">
    <property type="term" value="P:carbohydrate metabolic process"/>
    <property type="evidence" value="ECO:0007669"/>
    <property type="project" value="InterPro"/>
</dbReference>
<accession>A0A024SIR9</accession>